<evidence type="ECO:0000259" key="7">
    <source>
        <dbReference type="Pfam" id="PF00962"/>
    </source>
</evidence>
<comment type="similarity">
    <text evidence="2">Belongs to the metallo-dependent hydrolases superfamily. Adenosine and AMP deaminases family.</text>
</comment>
<dbReference type="RefSeq" id="XP_056503346.1">
    <property type="nucleotide sequence ID" value="XM_056640852.1"/>
</dbReference>
<dbReference type="GeneID" id="81380019"/>
<dbReference type="PROSITE" id="PS00485">
    <property type="entry name" value="A_DEAMINASE"/>
    <property type="match status" value="1"/>
</dbReference>
<dbReference type="EMBL" id="JAPQKT010000002">
    <property type="protein sequence ID" value="KAJ5240341.1"/>
    <property type="molecule type" value="Genomic_DNA"/>
</dbReference>
<dbReference type="AlphaFoldDB" id="A0A9W9PA71"/>
<dbReference type="GO" id="GO:0000034">
    <property type="term" value="F:adenine deaminase activity"/>
    <property type="evidence" value="ECO:0007669"/>
    <property type="project" value="TreeGrafter"/>
</dbReference>
<comment type="caution">
    <text evidence="8">The sequence shown here is derived from an EMBL/GenBank/DDBJ whole genome shotgun (WGS) entry which is preliminary data.</text>
</comment>
<dbReference type="PANTHER" id="PTHR43114:SF7">
    <property type="entry name" value="ADENOSINE DEAMINASE DOMAIN-CONTAINING PROTEIN"/>
    <property type="match status" value="1"/>
</dbReference>
<dbReference type="GO" id="GO:0005829">
    <property type="term" value="C:cytosol"/>
    <property type="evidence" value="ECO:0007669"/>
    <property type="project" value="TreeGrafter"/>
</dbReference>
<evidence type="ECO:0000256" key="4">
    <source>
        <dbReference type="ARBA" id="ARBA00022723"/>
    </source>
</evidence>
<dbReference type="OrthoDB" id="272271at2759"/>
<reference evidence="8" key="2">
    <citation type="journal article" date="2023" name="IMA Fungus">
        <title>Comparative genomic study of the Penicillium genus elucidates a diverse pangenome and 15 lateral gene transfer events.</title>
        <authorList>
            <person name="Petersen C."/>
            <person name="Sorensen T."/>
            <person name="Nielsen M.R."/>
            <person name="Sondergaard T.E."/>
            <person name="Sorensen J.L."/>
            <person name="Fitzpatrick D.A."/>
            <person name="Frisvad J.C."/>
            <person name="Nielsen K.L."/>
        </authorList>
    </citation>
    <scope>NUCLEOTIDE SEQUENCE</scope>
    <source>
        <strain evidence="8">IBT 23319</strain>
    </source>
</reference>
<dbReference type="PANTHER" id="PTHR43114">
    <property type="entry name" value="ADENINE DEAMINASE"/>
    <property type="match status" value="1"/>
</dbReference>
<dbReference type="GO" id="GO:0043103">
    <property type="term" value="P:hypoxanthine salvage"/>
    <property type="evidence" value="ECO:0007669"/>
    <property type="project" value="TreeGrafter"/>
</dbReference>
<keyword evidence="5" id="KW-0378">Hydrolase</keyword>
<organism evidence="8 9">
    <name type="scientific">Penicillium citrinum</name>
    <dbReference type="NCBI Taxonomy" id="5077"/>
    <lineage>
        <taxon>Eukaryota</taxon>
        <taxon>Fungi</taxon>
        <taxon>Dikarya</taxon>
        <taxon>Ascomycota</taxon>
        <taxon>Pezizomycotina</taxon>
        <taxon>Eurotiomycetes</taxon>
        <taxon>Eurotiomycetidae</taxon>
        <taxon>Eurotiales</taxon>
        <taxon>Aspergillaceae</taxon>
        <taxon>Penicillium</taxon>
    </lineage>
</organism>
<dbReference type="InterPro" id="IPR006330">
    <property type="entry name" value="Ado/ade_deaminase"/>
</dbReference>
<proteinExistence type="inferred from homology"/>
<sequence>MPKIEMHVHIEGTMSPELRWALAQRHKIPVLNYRTGMACQSLLELKGLYQLLDDVEEGGVEGGMPRFFALYYGGFEVLKDEDDFYQLAIDYYQRAASMNVRYCEPFFDPQGHTRRGVSMSAMLAGFRKAQLEAAERFNVQSQWIMCFLRDMSSESALDHYLAALPYREMIIGIGLDSLETDRPPLLFGEVFSQARKDGFKITCHCDVGDKDTLRNIHQVIHHFGGTGADRVDHGLDAVYEPTLLEALNEKDVGMTICPWGYLCYSGQENVLDRVRRLYSTGVKIAIGSDDPAYMEDVWLSHSLYLLRVACGFTNDDFVKLQRNAIEVCWAPEDTKMAIMNELELFSANFKGMKIEARAITP</sequence>
<dbReference type="GO" id="GO:0009168">
    <property type="term" value="P:purine ribonucleoside monophosphate biosynthetic process"/>
    <property type="evidence" value="ECO:0007669"/>
    <property type="project" value="InterPro"/>
</dbReference>
<accession>A0A9W9PA71</accession>
<dbReference type="Pfam" id="PF00962">
    <property type="entry name" value="A_deaminase"/>
    <property type="match status" value="1"/>
</dbReference>
<dbReference type="GO" id="GO:0006146">
    <property type="term" value="P:adenine catabolic process"/>
    <property type="evidence" value="ECO:0007669"/>
    <property type="project" value="TreeGrafter"/>
</dbReference>
<gene>
    <name evidence="8" type="ORF">N7469_001932</name>
</gene>
<evidence type="ECO:0000256" key="5">
    <source>
        <dbReference type="ARBA" id="ARBA00022801"/>
    </source>
</evidence>
<dbReference type="InterPro" id="IPR032466">
    <property type="entry name" value="Metal_Hydrolase"/>
</dbReference>
<keyword evidence="6" id="KW-0862">Zinc</keyword>
<dbReference type="SUPFAM" id="SSF51556">
    <property type="entry name" value="Metallo-dependent hydrolases"/>
    <property type="match status" value="1"/>
</dbReference>
<dbReference type="Gene3D" id="3.20.20.140">
    <property type="entry name" value="Metal-dependent hydrolases"/>
    <property type="match status" value="1"/>
</dbReference>
<keyword evidence="9" id="KW-1185">Reference proteome</keyword>
<dbReference type="InterPro" id="IPR006650">
    <property type="entry name" value="A/AMP_deam_AS"/>
</dbReference>
<evidence type="ECO:0000256" key="3">
    <source>
        <dbReference type="ARBA" id="ARBA00018099"/>
    </source>
</evidence>
<evidence type="ECO:0000256" key="1">
    <source>
        <dbReference type="ARBA" id="ARBA00001947"/>
    </source>
</evidence>
<dbReference type="Proteomes" id="UP001147733">
    <property type="component" value="Unassembled WGS sequence"/>
</dbReference>
<evidence type="ECO:0000313" key="9">
    <source>
        <dbReference type="Proteomes" id="UP001147733"/>
    </source>
</evidence>
<evidence type="ECO:0000256" key="6">
    <source>
        <dbReference type="ARBA" id="ARBA00022833"/>
    </source>
</evidence>
<feature type="domain" description="Adenosine deaminase" evidence="7">
    <location>
        <begin position="2"/>
        <end position="342"/>
    </location>
</feature>
<dbReference type="NCBIfam" id="TIGR01430">
    <property type="entry name" value="aden_deam"/>
    <property type="match status" value="1"/>
</dbReference>
<protein>
    <recommendedName>
        <fullName evidence="3">Adenosine deaminase</fullName>
    </recommendedName>
</protein>
<name>A0A9W9PA71_PENCI</name>
<evidence type="ECO:0000256" key="2">
    <source>
        <dbReference type="ARBA" id="ARBA00006676"/>
    </source>
</evidence>
<reference evidence="8" key="1">
    <citation type="submission" date="2022-11" db="EMBL/GenBank/DDBJ databases">
        <authorList>
            <person name="Petersen C."/>
        </authorList>
    </citation>
    <scope>NUCLEOTIDE SEQUENCE</scope>
    <source>
        <strain evidence="8">IBT 23319</strain>
    </source>
</reference>
<keyword evidence="4" id="KW-0479">Metal-binding</keyword>
<comment type="cofactor">
    <cofactor evidence="1">
        <name>Zn(2+)</name>
        <dbReference type="ChEBI" id="CHEBI:29105"/>
    </cofactor>
</comment>
<evidence type="ECO:0000313" key="8">
    <source>
        <dbReference type="EMBL" id="KAJ5240341.1"/>
    </source>
</evidence>
<dbReference type="InterPro" id="IPR001365">
    <property type="entry name" value="A_deaminase_dom"/>
</dbReference>
<dbReference type="GO" id="GO:0046872">
    <property type="term" value="F:metal ion binding"/>
    <property type="evidence" value="ECO:0007669"/>
    <property type="project" value="UniProtKB-KW"/>
</dbReference>